<keyword evidence="1" id="KW-0472">Membrane</keyword>
<accession>A0A2A5JV16</accession>
<dbReference type="PANTHER" id="PTHR23028:SF53">
    <property type="entry name" value="ACYL_TRANSF_3 DOMAIN-CONTAINING PROTEIN"/>
    <property type="match status" value="1"/>
</dbReference>
<dbReference type="EMBL" id="NKHF01000013">
    <property type="protein sequence ID" value="PCK33169.1"/>
    <property type="molecule type" value="Genomic_DNA"/>
</dbReference>
<feature type="domain" description="Acyltransferase 3" evidence="2">
    <location>
        <begin position="5"/>
        <end position="316"/>
    </location>
</feature>
<feature type="transmembrane region" description="Helical" evidence="1">
    <location>
        <begin position="279"/>
        <end position="297"/>
    </location>
</feature>
<dbReference type="GO" id="GO:0016020">
    <property type="term" value="C:membrane"/>
    <property type="evidence" value="ECO:0007669"/>
    <property type="project" value="TreeGrafter"/>
</dbReference>
<keyword evidence="1" id="KW-1133">Transmembrane helix</keyword>
<feature type="transmembrane region" description="Helical" evidence="1">
    <location>
        <begin position="165"/>
        <end position="183"/>
    </location>
</feature>
<evidence type="ECO:0000256" key="1">
    <source>
        <dbReference type="SAM" id="Phobius"/>
    </source>
</evidence>
<evidence type="ECO:0000259" key="2">
    <source>
        <dbReference type="Pfam" id="PF01757"/>
    </source>
</evidence>
<keyword evidence="4" id="KW-0808">Transferase</keyword>
<feature type="transmembrane region" description="Helical" evidence="1">
    <location>
        <begin position="242"/>
        <end position="258"/>
    </location>
</feature>
<feature type="domain" description="SGNH" evidence="3">
    <location>
        <begin position="420"/>
        <end position="623"/>
    </location>
</feature>
<comment type="caution">
    <text evidence="4">The sequence shown here is derived from an EMBL/GenBank/DDBJ whole genome shotgun (WGS) entry which is preliminary data.</text>
</comment>
<feature type="transmembrane region" description="Helical" evidence="1">
    <location>
        <begin position="31"/>
        <end position="51"/>
    </location>
</feature>
<feature type="transmembrane region" description="Helical" evidence="1">
    <location>
        <begin position="303"/>
        <end position="322"/>
    </location>
</feature>
<feature type="transmembrane region" description="Helical" evidence="1">
    <location>
        <begin position="141"/>
        <end position="158"/>
    </location>
</feature>
<dbReference type="GO" id="GO:0016747">
    <property type="term" value="F:acyltransferase activity, transferring groups other than amino-acyl groups"/>
    <property type="evidence" value="ECO:0007669"/>
    <property type="project" value="InterPro"/>
</dbReference>
<dbReference type="Pfam" id="PF19040">
    <property type="entry name" value="SGNH"/>
    <property type="match status" value="1"/>
</dbReference>
<evidence type="ECO:0000313" key="4">
    <source>
        <dbReference type="EMBL" id="PCK33169.1"/>
    </source>
</evidence>
<organism evidence="4 5">
    <name type="scientific">Pseudoalteromonas piscicida</name>
    <dbReference type="NCBI Taxonomy" id="43662"/>
    <lineage>
        <taxon>Bacteria</taxon>
        <taxon>Pseudomonadati</taxon>
        <taxon>Pseudomonadota</taxon>
        <taxon>Gammaproteobacteria</taxon>
        <taxon>Alteromonadales</taxon>
        <taxon>Pseudoalteromonadaceae</taxon>
        <taxon>Pseudoalteromonas</taxon>
    </lineage>
</organism>
<feature type="transmembrane region" description="Helical" evidence="1">
    <location>
        <begin position="189"/>
        <end position="208"/>
    </location>
</feature>
<dbReference type="Proteomes" id="UP000228621">
    <property type="component" value="Unassembled WGS sequence"/>
</dbReference>
<keyword evidence="5" id="KW-1185">Reference proteome</keyword>
<evidence type="ECO:0000259" key="3">
    <source>
        <dbReference type="Pfam" id="PF19040"/>
    </source>
</evidence>
<sequence>MQFRKDINGLRAIAVIAVVLFHFNSNWAPGGFAGVDVFFVISGFLMTGIIFKGLDQGNFSITQFYIARANRIIPALGALCFALLVFGWFFLPPIDYAALGKHAASSIGFVSNITYWRESGYFDAASHEKWLLHTWSLSVEWQFYIIYPLVLVAMRKFISLKTMKMVILIGATLGFILCVLATYKFPNPAYYLLPTRAWEMMLGGVAYLYPLNFSESRKKVVEWTGLILIVLSYIFISQDNLWPGYLAILPVFGTFLLIQANRNDSIITGNAVFQSIGKWSYSIYLWHWPIVVAIYYFSLSAYFTYLGLLISILLGFLSSRYIESLRLVRNAKGFFGFLKLKPVLLTIFIGILGVGVFNENGFLSRFDIKDLKSLYVNRVDAESYYRNNLMRAFSNNNEVYNEVDLCTLDGDMQNIKSISDCLNYKLGDGGYLVIGDSHGRDFLHSLFIAYPNLNFSMLHQSSCVPTEYKAKKQGGVHCFKLLNELRDTFILGNEKIKGIILASLYGDGKGLSSMIEDINKNVYGDIPVYVVNAGPRIDKDIVDLAIKSGEVRDSYSLLSGRNVEVLGINNKIAKLRPKAEVFDKYSIFCSDENKCRLNDGVEPYIWDGGHLSALGIHVMSKAIIENELIKTAP</sequence>
<dbReference type="OrthoDB" id="9767863at2"/>
<keyword evidence="1" id="KW-0812">Transmembrane</keyword>
<dbReference type="RefSeq" id="WP_099640673.1">
    <property type="nucleotide sequence ID" value="NZ_NKHF01000013.1"/>
</dbReference>
<dbReference type="InterPro" id="IPR002656">
    <property type="entry name" value="Acyl_transf_3_dom"/>
</dbReference>
<proteinExistence type="predicted"/>
<dbReference type="InterPro" id="IPR043968">
    <property type="entry name" value="SGNH"/>
</dbReference>
<name>A0A2A5JV16_PSEO7</name>
<feature type="transmembrane region" description="Helical" evidence="1">
    <location>
        <begin position="334"/>
        <end position="357"/>
    </location>
</feature>
<evidence type="ECO:0000313" key="5">
    <source>
        <dbReference type="Proteomes" id="UP000228621"/>
    </source>
</evidence>
<gene>
    <name evidence="4" type="ORF">CEX98_03120</name>
</gene>
<feature type="transmembrane region" description="Helical" evidence="1">
    <location>
        <begin position="72"/>
        <end position="91"/>
    </location>
</feature>
<reference evidence="5" key="1">
    <citation type="journal article" date="2019" name="Genome Announc.">
        <title>Draft Genome Sequence of Pseudoalteromonas piscicida Strain 36Y ROTHPW, an Hypersaline Seawater Isolate from the South Coast of Sonora, Mexico.</title>
        <authorList>
            <person name="Sanchez-Diaz R."/>
            <person name="Molina-Garza Z.J."/>
            <person name="Cruz-Suarez L.E."/>
            <person name="Selvin J."/>
            <person name="Kiran G.S."/>
            <person name="Ibarra-Gamez J.C."/>
            <person name="Gomez-Gil B."/>
            <person name="Galaviz-Silva L."/>
        </authorList>
    </citation>
    <scope>NUCLEOTIDE SEQUENCE [LARGE SCALE GENOMIC DNA]</scope>
    <source>
        <strain evidence="5">36Y_RITHPW</strain>
    </source>
</reference>
<protein>
    <submittedName>
        <fullName evidence="4">Acyltransferase</fullName>
    </submittedName>
</protein>
<dbReference type="PANTHER" id="PTHR23028">
    <property type="entry name" value="ACETYLTRANSFERASE"/>
    <property type="match status" value="1"/>
</dbReference>
<dbReference type="GO" id="GO:0009103">
    <property type="term" value="P:lipopolysaccharide biosynthetic process"/>
    <property type="evidence" value="ECO:0007669"/>
    <property type="project" value="TreeGrafter"/>
</dbReference>
<feature type="transmembrane region" description="Helical" evidence="1">
    <location>
        <begin position="220"/>
        <end position="236"/>
    </location>
</feature>
<keyword evidence="4" id="KW-0012">Acyltransferase</keyword>
<dbReference type="Pfam" id="PF01757">
    <property type="entry name" value="Acyl_transf_3"/>
    <property type="match status" value="1"/>
</dbReference>
<feature type="transmembrane region" description="Helical" evidence="1">
    <location>
        <begin position="7"/>
        <end position="25"/>
    </location>
</feature>
<dbReference type="InterPro" id="IPR050879">
    <property type="entry name" value="Acyltransferase_3"/>
</dbReference>
<dbReference type="AlphaFoldDB" id="A0A2A5JV16"/>